<evidence type="ECO:0000313" key="2">
    <source>
        <dbReference type="Proteomes" id="UP001055072"/>
    </source>
</evidence>
<organism evidence="1 2">
    <name type="scientific">Irpex rosettiformis</name>
    <dbReference type="NCBI Taxonomy" id="378272"/>
    <lineage>
        <taxon>Eukaryota</taxon>
        <taxon>Fungi</taxon>
        <taxon>Dikarya</taxon>
        <taxon>Basidiomycota</taxon>
        <taxon>Agaricomycotina</taxon>
        <taxon>Agaricomycetes</taxon>
        <taxon>Polyporales</taxon>
        <taxon>Irpicaceae</taxon>
        <taxon>Irpex</taxon>
    </lineage>
</organism>
<name>A0ACB8UFL7_9APHY</name>
<proteinExistence type="predicted"/>
<keyword evidence="2" id="KW-1185">Reference proteome</keyword>
<dbReference type="Proteomes" id="UP001055072">
    <property type="component" value="Unassembled WGS sequence"/>
</dbReference>
<comment type="caution">
    <text evidence="1">The sequence shown here is derived from an EMBL/GenBank/DDBJ whole genome shotgun (WGS) entry which is preliminary data.</text>
</comment>
<protein>
    <submittedName>
        <fullName evidence="1">Uncharacterized protein</fullName>
    </submittedName>
</protein>
<reference evidence="1" key="1">
    <citation type="journal article" date="2021" name="Environ. Microbiol.">
        <title>Gene family expansions and transcriptome signatures uncover fungal adaptations to wood decay.</title>
        <authorList>
            <person name="Hage H."/>
            <person name="Miyauchi S."/>
            <person name="Viragh M."/>
            <person name="Drula E."/>
            <person name="Min B."/>
            <person name="Chaduli D."/>
            <person name="Navarro D."/>
            <person name="Favel A."/>
            <person name="Norest M."/>
            <person name="Lesage-Meessen L."/>
            <person name="Balint B."/>
            <person name="Merenyi Z."/>
            <person name="de Eugenio L."/>
            <person name="Morin E."/>
            <person name="Martinez A.T."/>
            <person name="Baldrian P."/>
            <person name="Stursova M."/>
            <person name="Martinez M.J."/>
            <person name="Novotny C."/>
            <person name="Magnuson J.K."/>
            <person name="Spatafora J.W."/>
            <person name="Maurice S."/>
            <person name="Pangilinan J."/>
            <person name="Andreopoulos W."/>
            <person name="LaButti K."/>
            <person name="Hundley H."/>
            <person name="Na H."/>
            <person name="Kuo A."/>
            <person name="Barry K."/>
            <person name="Lipzen A."/>
            <person name="Henrissat B."/>
            <person name="Riley R."/>
            <person name="Ahrendt S."/>
            <person name="Nagy L.G."/>
            <person name="Grigoriev I.V."/>
            <person name="Martin F."/>
            <person name="Rosso M.N."/>
        </authorList>
    </citation>
    <scope>NUCLEOTIDE SEQUENCE</scope>
    <source>
        <strain evidence="1">CBS 384.51</strain>
    </source>
</reference>
<sequence>MKRFHDWFKLEFDTVYELADGSYTQRGMSTKMYLASAQQLRRHLTMHHTIEEQHIFPVLAQRMPSFREDEAHIKSHHGIHEGLDKLGILLEKYVADPTTYSPAEIRTCLDSWREVLFNHLDEEVEDLSATNMKKYWKLEELDMIPM</sequence>
<dbReference type="EMBL" id="MU274902">
    <property type="protein sequence ID" value="KAI0093066.1"/>
    <property type="molecule type" value="Genomic_DNA"/>
</dbReference>
<evidence type="ECO:0000313" key="1">
    <source>
        <dbReference type="EMBL" id="KAI0093066.1"/>
    </source>
</evidence>
<gene>
    <name evidence="1" type="ORF">BDY19DRAFT_406229</name>
</gene>
<accession>A0ACB8UFL7</accession>